<name>S7ZAU2_PENO1</name>
<accession>S7ZAU2</accession>
<dbReference type="AlphaFoldDB" id="S7ZAU2"/>
<gene>
    <name evidence="1" type="ORF">PDE_00737</name>
</gene>
<proteinExistence type="predicted"/>
<sequence>MHVSHSTLHSSYSRQEPVQPLWNRSLIHFHSTPRQFRDCASISLAAEDDPHHRTACATTTRTTTSTAPVRIRRRIFCAPLSMATKTRAARTVRMIGSSSSWVNVYSVDADLHPES</sequence>
<organism evidence="1 2">
    <name type="scientific">Penicillium oxalicum (strain 114-2 / CGMCC 5302)</name>
    <name type="common">Penicillium decumbens</name>
    <dbReference type="NCBI Taxonomy" id="933388"/>
    <lineage>
        <taxon>Eukaryota</taxon>
        <taxon>Fungi</taxon>
        <taxon>Dikarya</taxon>
        <taxon>Ascomycota</taxon>
        <taxon>Pezizomycotina</taxon>
        <taxon>Eurotiomycetes</taxon>
        <taxon>Eurotiomycetidae</taxon>
        <taxon>Eurotiales</taxon>
        <taxon>Aspergillaceae</taxon>
        <taxon>Penicillium</taxon>
    </lineage>
</organism>
<protein>
    <submittedName>
        <fullName evidence="1">Uncharacterized protein</fullName>
    </submittedName>
</protein>
<evidence type="ECO:0000313" key="1">
    <source>
        <dbReference type="EMBL" id="EPS25801.1"/>
    </source>
</evidence>
<dbReference type="EMBL" id="KB644408">
    <property type="protein sequence ID" value="EPS25801.1"/>
    <property type="molecule type" value="Genomic_DNA"/>
</dbReference>
<dbReference type="Proteomes" id="UP000019376">
    <property type="component" value="Unassembled WGS sequence"/>
</dbReference>
<reference evidence="1 2" key="1">
    <citation type="journal article" date="2013" name="PLoS ONE">
        <title>Genomic and secretomic analyses reveal unique features of the lignocellulolytic enzyme system of Penicillium decumbens.</title>
        <authorList>
            <person name="Liu G."/>
            <person name="Zhang L."/>
            <person name="Wei X."/>
            <person name="Zou G."/>
            <person name="Qin Y."/>
            <person name="Ma L."/>
            <person name="Li J."/>
            <person name="Zheng H."/>
            <person name="Wang S."/>
            <person name="Wang C."/>
            <person name="Xun L."/>
            <person name="Zhao G.-P."/>
            <person name="Zhou Z."/>
            <person name="Qu Y."/>
        </authorList>
    </citation>
    <scope>NUCLEOTIDE SEQUENCE [LARGE SCALE GENOMIC DNA]</scope>
    <source>
        <strain evidence="2">114-2 / CGMCC 5302</strain>
    </source>
</reference>
<evidence type="ECO:0000313" key="2">
    <source>
        <dbReference type="Proteomes" id="UP000019376"/>
    </source>
</evidence>
<keyword evidence="2" id="KW-1185">Reference proteome</keyword>
<dbReference type="HOGENOM" id="CLU_2109852_0_0_1"/>